<sequence length="350" mass="39196">MINKKVMSICFATILAAGILSGCNSKKTESKPEETKVSEVGDTSKLKDVEMTLESAEFVLPDQYAKLENEQVLKVEVTMKNKGDKSLNILPNDFALYLDDKKMKTYFGSEGNLNPGELDKGKSITGNIFFDVEAGEKYELVYTKFISDPKKDKDEKVRYKIDGKKLAEKAKDLQKPAAALNAYINAAFYDKDAEKLKTLTGEDSTQFSSDFEAAFKQTMEREIGQKVNDDLLKSLLGKIKLAIQKNVKYETKVISNKNGKAKVEIKGKPIDISALESKMQSEMMNFGSTNPNATDEQIVNQVFAVYEKLLQEVTTSSIEEKAEVEMEKHGKNQWKLNSTSAGSMNRIFMK</sequence>
<dbReference type="RefSeq" id="WP_208017611.1">
    <property type="nucleotide sequence ID" value="NZ_JAGDQJ010000011.1"/>
</dbReference>
<dbReference type="Proteomes" id="UP000677611">
    <property type="component" value="Unassembled WGS sequence"/>
</dbReference>
<dbReference type="Pfam" id="PF11611">
    <property type="entry name" value="DUF4352"/>
    <property type="match status" value="1"/>
</dbReference>
<evidence type="ECO:0000313" key="4">
    <source>
        <dbReference type="EMBL" id="MBO1625708.1"/>
    </source>
</evidence>
<evidence type="ECO:0000259" key="3">
    <source>
        <dbReference type="Pfam" id="PF17118"/>
    </source>
</evidence>
<proteinExistence type="predicted"/>
<feature type="domain" description="DUF4352" evidence="2">
    <location>
        <begin position="39"/>
        <end position="149"/>
    </location>
</feature>
<keyword evidence="1" id="KW-0732">Signal</keyword>
<dbReference type="InterPro" id="IPR029050">
    <property type="entry name" value="Immunoprotect_excell_Ig-like"/>
</dbReference>
<comment type="caution">
    <text evidence="4">The sequence shown here is derived from an EMBL/GenBank/DDBJ whole genome shotgun (WGS) entry which is preliminary data.</text>
</comment>
<reference evidence="4 5" key="1">
    <citation type="submission" date="2021-03" db="EMBL/GenBank/DDBJ databases">
        <title>Identification of novel Bacillus strains.</title>
        <authorList>
            <person name="Xiao Z."/>
            <person name="Li Y."/>
            <person name="Shen J."/>
        </authorList>
    </citation>
    <scope>NUCLEOTIDE SEQUENCE [LARGE SCALE GENOMIC DNA]</scope>
    <source>
        <strain evidence="4 5">SY8</strain>
    </source>
</reference>
<dbReference type="SUPFAM" id="SSF81982">
    <property type="entry name" value="Antigen MPT63/MPB63 (immunoprotective extracellular protein)"/>
    <property type="match status" value="1"/>
</dbReference>
<dbReference type="EMBL" id="JAGDQJ010000011">
    <property type="protein sequence ID" value="MBO1625708.1"/>
    <property type="molecule type" value="Genomic_DNA"/>
</dbReference>
<keyword evidence="5" id="KW-1185">Reference proteome</keyword>
<dbReference type="Pfam" id="PF17118">
    <property type="entry name" value="DUF5105"/>
    <property type="match status" value="1"/>
</dbReference>
<gene>
    <name evidence="4" type="ORF">J4P90_10715</name>
</gene>
<dbReference type="Gene3D" id="2.60.40.1240">
    <property type="match status" value="1"/>
</dbReference>
<evidence type="ECO:0000256" key="1">
    <source>
        <dbReference type="ARBA" id="ARBA00022729"/>
    </source>
</evidence>
<accession>A0ABS3NXP3</accession>
<organism evidence="4 5">
    <name type="scientific">Bacillus arachidis</name>
    <dbReference type="NCBI Taxonomy" id="2819290"/>
    <lineage>
        <taxon>Bacteria</taxon>
        <taxon>Bacillati</taxon>
        <taxon>Bacillota</taxon>
        <taxon>Bacilli</taxon>
        <taxon>Bacillales</taxon>
        <taxon>Bacillaceae</taxon>
        <taxon>Bacillus</taxon>
    </lineage>
</organism>
<evidence type="ECO:0000313" key="5">
    <source>
        <dbReference type="Proteomes" id="UP000677611"/>
    </source>
</evidence>
<name>A0ABS3NXP3_9BACI</name>
<dbReference type="InterPro" id="IPR029051">
    <property type="entry name" value="DUF4352"/>
</dbReference>
<dbReference type="PROSITE" id="PS51257">
    <property type="entry name" value="PROKAR_LIPOPROTEIN"/>
    <property type="match status" value="1"/>
</dbReference>
<protein>
    <submittedName>
        <fullName evidence="4">DUF5105 domain-containing protein</fullName>
    </submittedName>
</protein>
<feature type="domain" description="DUF5105" evidence="3">
    <location>
        <begin position="166"/>
        <end position="343"/>
    </location>
</feature>
<evidence type="ECO:0000259" key="2">
    <source>
        <dbReference type="Pfam" id="PF11611"/>
    </source>
</evidence>
<dbReference type="InterPro" id="IPR031343">
    <property type="entry name" value="DUF5105"/>
</dbReference>